<dbReference type="PROSITE" id="PS51257">
    <property type="entry name" value="PROKAR_LIPOPROTEIN"/>
    <property type="match status" value="1"/>
</dbReference>
<sequence precursor="true">MKIIHKEHASVPLLVLLILGLVLVSGCTSSTSGQQSTTNTVATTAPLQSTSTAGTSGSSTTGTGTVVQAVDYDKMVALIPAAPAGWVIDEKPNGLTMTDTNGRPWTMATGSYKSATNKDTTASITYQDTANQDVGFKSSWSGFQSMESTDGYFRSTQVKGNPAWEVYTKPDTYGAWISVNDRFMIYVSVDHGTKADYDSIVNAIDFASLAALK</sequence>
<dbReference type="Proteomes" id="UP000002457">
    <property type="component" value="Chromosome"/>
</dbReference>
<dbReference type="GeneID" id="7270785"/>
<accession>B8GKY6</accession>
<dbReference type="eggNOG" id="arCOG09484">
    <property type="taxonomic scope" value="Archaea"/>
</dbReference>
<keyword evidence="2" id="KW-1185">Reference proteome</keyword>
<name>B8GKY6_METPE</name>
<dbReference type="OrthoDB" id="107410at2157"/>
<dbReference type="HOGENOM" id="CLU_1352124_0_0_2"/>
<reference evidence="1 2" key="1">
    <citation type="journal article" date="2015" name="Genome Announc.">
        <title>Complete Genome Sequence of Methanosphaerula palustris E1-9CT, a Hydrogenotrophic Methanogen Isolated from a Minerotrophic Fen Peatland.</title>
        <authorList>
            <person name="Cadillo-Quiroz H."/>
            <person name="Browne P."/>
            <person name="Kyrpides N."/>
            <person name="Woyke T."/>
            <person name="Goodwin L."/>
            <person name="Detter C."/>
            <person name="Yavitt J.B."/>
            <person name="Zinder S.H."/>
        </authorList>
    </citation>
    <scope>NUCLEOTIDE SEQUENCE [LARGE SCALE GENOMIC DNA]</scope>
    <source>
        <strain evidence="2">ATCC BAA-1556 / DSM 19958 / E1-9c</strain>
    </source>
</reference>
<protein>
    <submittedName>
        <fullName evidence="1">Uncharacterized protein</fullName>
    </submittedName>
</protein>
<dbReference type="KEGG" id="mpl:Mpal_1979"/>
<evidence type="ECO:0000313" key="1">
    <source>
        <dbReference type="EMBL" id="ACL17282.1"/>
    </source>
</evidence>
<gene>
    <name evidence="1" type="ordered locus">Mpal_1979</name>
</gene>
<dbReference type="AlphaFoldDB" id="B8GKY6"/>
<evidence type="ECO:0000313" key="2">
    <source>
        <dbReference type="Proteomes" id="UP000002457"/>
    </source>
</evidence>
<dbReference type="EMBL" id="CP001338">
    <property type="protein sequence ID" value="ACL17282.1"/>
    <property type="molecule type" value="Genomic_DNA"/>
</dbReference>
<dbReference type="RefSeq" id="WP_012618601.1">
    <property type="nucleotide sequence ID" value="NC_011832.1"/>
</dbReference>
<proteinExistence type="predicted"/>
<organism evidence="1 2">
    <name type="scientific">Methanosphaerula palustris (strain ATCC BAA-1556 / DSM 19958 / E1-9c)</name>
    <dbReference type="NCBI Taxonomy" id="521011"/>
    <lineage>
        <taxon>Archaea</taxon>
        <taxon>Methanobacteriati</taxon>
        <taxon>Methanobacteriota</taxon>
        <taxon>Stenosarchaea group</taxon>
        <taxon>Methanomicrobia</taxon>
        <taxon>Methanomicrobiales</taxon>
        <taxon>Methanoregulaceae</taxon>
        <taxon>Methanosphaerula</taxon>
    </lineage>
</organism>